<keyword evidence="4" id="KW-1185">Reference proteome</keyword>
<evidence type="ECO:0000256" key="1">
    <source>
        <dbReference type="SAM" id="MobiDB-lite"/>
    </source>
</evidence>
<dbReference type="Proteomes" id="UP001498398">
    <property type="component" value="Unassembled WGS sequence"/>
</dbReference>
<dbReference type="PANTHER" id="PTHR28041">
    <property type="entry name" value="54S RIBOSOMAL PROTEIN L25, MITOCHONDRIAL"/>
    <property type="match status" value="1"/>
</dbReference>
<dbReference type="PANTHER" id="PTHR28041:SF1">
    <property type="entry name" value="LARGE RIBOSOMAL SUBUNIT PROTEIN ML59"/>
    <property type="match status" value="1"/>
</dbReference>
<sequence length="202" mass="23164">MSALQAVRKFRLHELKGLQAHIARHGPLSQATPSSSDALALPNPFVAHLNPKTGRWAPPKYSLRRQAELIKKAKLAGVDAVAALPPGPKMQRPGEVAKELKAKQQTEAEQEQDEVLSFQVDWVGKFTPDNVQATAARVPLYENKKRMFKGHKWERVKERRINHRHMLMKDMMRRVKSYKEYNHKRKPNPLKPTRSTKAKLPF</sequence>
<dbReference type="EMBL" id="JBANRG010000010">
    <property type="protein sequence ID" value="KAK7462705.1"/>
    <property type="molecule type" value="Genomic_DNA"/>
</dbReference>
<feature type="region of interest" description="Disordered" evidence="1">
    <location>
        <begin position="179"/>
        <end position="202"/>
    </location>
</feature>
<evidence type="ECO:0000259" key="2">
    <source>
        <dbReference type="Pfam" id="PF18126"/>
    </source>
</evidence>
<evidence type="ECO:0000313" key="3">
    <source>
        <dbReference type="EMBL" id="KAK7462705.1"/>
    </source>
</evidence>
<dbReference type="Pfam" id="PF18126">
    <property type="entry name" value="Mitoc_mL59"/>
    <property type="match status" value="1"/>
</dbReference>
<reference evidence="3 4" key="1">
    <citation type="submission" date="2024-01" db="EMBL/GenBank/DDBJ databases">
        <title>A draft genome for the cacao thread blight pathogen Marasmiellus scandens.</title>
        <authorList>
            <person name="Baruah I.K."/>
            <person name="Leung J."/>
            <person name="Bukari Y."/>
            <person name="Amoako-Attah I."/>
            <person name="Meinhardt L.W."/>
            <person name="Bailey B.A."/>
            <person name="Cohen S.P."/>
        </authorList>
    </citation>
    <scope>NUCLEOTIDE SEQUENCE [LARGE SCALE GENOMIC DNA]</scope>
    <source>
        <strain evidence="3 4">GH-19</strain>
    </source>
</reference>
<name>A0ABR1JP45_9AGAR</name>
<dbReference type="InterPro" id="IPR040922">
    <property type="entry name" value="Ribosomal_mL59_dom"/>
</dbReference>
<comment type="caution">
    <text evidence="3">The sequence shown here is derived from an EMBL/GenBank/DDBJ whole genome shotgun (WGS) entry which is preliminary data.</text>
</comment>
<proteinExistence type="predicted"/>
<gene>
    <name evidence="3" type="ORF">VKT23_007293</name>
</gene>
<evidence type="ECO:0000313" key="4">
    <source>
        <dbReference type="Proteomes" id="UP001498398"/>
    </source>
</evidence>
<accession>A0ABR1JP45</accession>
<feature type="domain" description="Large ribosomal subunit protein mL59" evidence="2">
    <location>
        <begin position="6"/>
        <end position="180"/>
    </location>
</feature>
<protein>
    <recommendedName>
        <fullName evidence="2">Large ribosomal subunit protein mL59 domain-containing protein</fullName>
    </recommendedName>
</protein>
<dbReference type="InterPro" id="IPR037507">
    <property type="entry name" value="Ribosomal_mL59"/>
</dbReference>
<organism evidence="3 4">
    <name type="scientific">Marasmiellus scandens</name>
    <dbReference type="NCBI Taxonomy" id="2682957"/>
    <lineage>
        <taxon>Eukaryota</taxon>
        <taxon>Fungi</taxon>
        <taxon>Dikarya</taxon>
        <taxon>Basidiomycota</taxon>
        <taxon>Agaricomycotina</taxon>
        <taxon>Agaricomycetes</taxon>
        <taxon>Agaricomycetidae</taxon>
        <taxon>Agaricales</taxon>
        <taxon>Marasmiineae</taxon>
        <taxon>Omphalotaceae</taxon>
        <taxon>Marasmiellus</taxon>
    </lineage>
</organism>